<feature type="domain" description="Methyltransferase" evidence="4">
    <location>
        <begin position="80"/>
        <end position="174"/>
    </location>
</feature>
<evidence type="ECO:0000313" key="5">
    <source>
        <dbReference type="EMBL" id="QNP67646.1"/>
    </source>
</evidence>
<reference evidence="5 6" key="1">
    <citation type="submission" date="2020-08" db="EMBL/GenBank/DDBJ databases">
        <title>A novel species.</title>
        <authorList>
            <person name="Gao J."/>
        </authorList>
    </citation>
    <scope>NUCLEOTIDE SEQUENCE [LARGE SCALE GENOMIC DNA]</scope>
    <source>
        <strain evidence="5 6">CRPJ-33</strain>
    </source>
</reference>
<dbReference type="KEGG" id="sgj:IAG43_28800"/>
<dbReference type="EMBL" id="CP060825">
    <property type="protein sequence ID" value="QNP67646.1"/>
    <property type="molecule type" value="Genomic_DNA"/>
</dbReference>
<proteinExistence type="predicted"/>
<name>A0A7H0I4D0_9ACTN</name>
<dbReference type="Gene3D" id="3.40.50.150">
    <property type="entry name" value="Vaccinia Virus protein VP39"/>
    <property type="match status" value="1"/>
</dbReference>
<dbReference type="AlphaFoldDB" id="A0A7H0I4D0"/>
<dbReference type="GO" id="GO:0008168">
    <property type="term" value="F:methyltransferase activity"/>
    <property type="evidence" value="ECO:0007669"/>
    <property type="project" value="UniProtKB-KW"/>
</dbReference>
<evidence type="ECO:0000256" key="3">
    <source>
        <dbReference type="ARBA" id="ARBA00022691"/>
    </source>
</evidence>
<evidence type="ECO:0000256" key="1">
    <source>
        <dbReference type="ARBA" id="ARBA00022603"/>
    </source>
</evidence>
<dbReference type="Pfam" id="PF13649">
    <property type="entry name" value="Methyltransf_25"/>
    <property type="match status" value="1"/>
</dbReference>
<evidence type="ECO:0000259" key="4">
    <source>
        <dbReference type="Pfam" id="PF13649"/>
    </source>
</evidence>
<keyword evidence="3" id="KW-0949">S-adenosyl-L-methionine</keyword>
<accession>A0A7H0I4D0</accession>
<keyword evidence="1 5" id="KW-0489">Methyltransferase</keyword>
<dbReference type="SUPFAM" id="SSF53335">
    <property type="entry name" value="S-adenosyl-L-methionine-dependent methyltransferases"/>
    <property type="match status" value="1"/>
</dbReference>
<dbReference type="PANTHER" id="PTHR43464">
    <property type="entry name" value="METHYLTRANSFERASE"/>
    <property type="match status" value="1"/>
</dbReference>
<dbReference type="PANTHER" id="PTHR43464:SF19">
    <property type="entry name" value="UBIQUINONE BIOSYNTHESIS O-METHYLTRANSFERASE, MITOCHONDRIAL"/>
    <property type="match status" value="1"/>
</dbReference>
<evidence type="ECO:0000313" key="6">
    <source>
        <dbReference type="Proteomes" id="UP000516230"/>
    </source>
</evidence>
<protein>
    <submittedName>
        <fullName evidence="5">Class I SAM-dependent methyltransferase</fullName>
    </submittedName>
</protein>
<gene>
    <name evidence="5" type="ORF">IAG43_28800</name>
</gene>
<dbReference type="Proteomes" id="UP000516230">
    <property type="component" value="Chromosome"/>
</dbReference>
<evidence type="ECO:0000256" key="2">
    <source>
        <dbReference type="ARBA" id="ARBA00022679"/>
    </source>
</evidence>
<keyword evidence="6" id="KW-1185">Reference proteome</keyword>
<sequence>MATTQQGSPVFEQLAAVNACPALYATTTTPELWSDPHISGKMLAAHLDPNLDLSSYRTAYVEQAVAWMIDSFGIGEGVRVADFGCGPGLYTTRLARTGAEVTGLDLSTRSLDHARSLAAHDGLPVRHLLRNYLTYREATRYDLIIMIMRDYCALAPDGRAALLRTVREHLAPGGSFVFDVDSAAAFAGVTEQASYAPALMDGFWSDQPYFGFHNTFRYEHERVSLDTFAIVEAERQRVFFNWVRYFTPEELTAELVAAGFTGVRILGDLTGAPYDDRAPHFTACASPRPAGAFAADTGRAGGVSARRSSS</sequence>
<dbReference type="CDD" id="cd02440">
    <property type="entry name" value="AdoMet_MTases"/>
    <property type="match status" value="1"/>
</dbReference>
<dbReference type="InterPro" id="IPR041698">
    <property type="entry name" value="Methyltransf_25"/>
</dbReference>
<keyword evidence="2 5" id="KW-0808">Transferase</keyword>
<dbReference type="GO" id="GO:0032259">
    <property type="term" value="P:methylation"/>
    <property type="evidence" value="ECO:0007669"/>
    <property type="project" value="UniProtKB-KW"/>
</dbReference>
<organism evidence="5 6">
    <name type="scientific">Streptomyces genisteinicus</name>
    <dbReference type="NCBI Taxonomy" id="2768068"/>
    <lineage>
        <taxon>Bacteria</taxon>
        <taxon>Bacillati</taxon>
        <taxon>Actinomycetota</taxon>
        <taxon>Actinomycetes</taxon>
        <taxon>Kitasatosporales</taxon>
        <taxon>Streptomycetaceae</taxon>
        <taxon>Streptomyces</taxon>
    </lineage>
</organism>
<dbReference type="InterPro" id="IPR029063">
    <property type="entry name" value="SAM-dependent_MTases_sf"/>
</dbReference>